<organism evidence="1">
    <name type="scientific">Triticum urartu</name>
    <name type="common">Red wild einkorn</name>
    <name type="synonym">Crithodium urartu</name>
    <dbReference type="NCBI Taxonomy" id="4572"/>
    <lineage>
        <taxon>Eukaryota</taxon>
        <taxon>Viridiplantae</taxon>
        <taxon>Streptophyta</taxon>
        <taxon>Embryophyta</taxon>
        <taxon>Tracheophyta</taxon>
        <taxon>Spermatophyta</taxon>
        <taxon>Magnoliopsida</taxon>
        <taxon>Liliopsida</taxon>
        <taxon>Poales</taxon>
        <taxon>Poaceae</taxon>
        <taxon>BOP clade</taxon>
        <taxon>Pooideae</taxon>
        <taxon>Triticodae</taxon>
        <taxon>Triticeae</taxon>
        <taxon>Triticinae</taxon>
        <taxon>Triticum</taxon>
    </lineage>
</organism>
<dbReference type="AlphaFoldDB" id="M7ZKY3"/>
<protein>
    <submittedName>
        <fullName evidence="1">Uncharacterized protein</fullName>
    </submittedName>
</protein>
<sequence>MAAPTSCRRLAVSAIVLLCVSLLQLAQARLLREDKTTLDDSKSFSIKGGSGEGGGRGFGISIGHGGHDVSIAVGGGLGGGAGTTRGGGASAGGGSGGGVGIDVGRGGIDVGIGGGGVGPVAPAVCMQGLELEVGDSWAAQWSCACYRSRQLDRRTRMVAMNLTLPLSHLLKFAEILTDLHVDDLACEPTIKPLIAILSFVISLVLPPFTFAKPFRHLLRQHLK</sequence>
<dbReference type="eggNOG" id="ENOG502R5YC">
    <property type="taxonomic scope" value="Eukaryota"/>
</dbReference>
<evidence type="ECO:0000313" key="1">
    <source>
        <dbReference type="EMBL" id="EMS63898.1"/>
    </source>
</evidence>
<dbReference type="STRING" id="4572.M7ZKY3"/>
<proteinExistence type="predicted"/>
<dbReference type="EMBL" id="KD063054">
    <property type="protein sequence ID" value="EMS63898.1"/>
    <property type="molecule type" value="Genomic_DNA"/>
</dbReference>
<accession>M7ZKY3</accession>
<name>M7ZKY3_TRIUA</name>
<gene>
    <name evidence="1" type="ORF">TRIUR3_21939</name>
</gene>
<reference evidence="1" key="1">
    <citation type="journal article" date="2013" name="Nature">
        <title>Draft genome of the wheat A-genome progenitor Triticum urartu.</title>
        <authorList>
            <person name="Ling H.Q."/>
            <person name="Zhao S."/>
            <person name="Liu D."/>
            <person name="Wang J."/>
            <person name="Sun H."/>
            <person name="Zhang C."/>
            <person name="Fan H."/>
            <person name="Li D."/>
            <person name="Dong L."/>
            <person name="Tao Y."/>
            <person name="Gao C."/>
            <person name="Wu H."/>
            <person name="Li Y."/>
            <person name="Cui Y."/>
            <person name="Guo X."/>
            <person name="Zheng S."/>
            <person name="Wang B."/>
            <person name="Yu K."/>
            <person name="Liang Q."/>
            <person name="Yang W."/>
            <person name="Lou X."/>
            <person name="Chen J."/>
            <person name="Feng M."/>
            <person name="Jian J."/>
            <person name="Zhang X."/>
            <person name="Luo G."/>
            <person name="Jiang Y."/>
            <person name="Liu J."/>
            <person name="Wang Z."/>
            <person name="Sha Y."/>
            <person name="Zhang B."/>
            <person name="Wu H."/>
            <person name="Tang D."/>
            <person name="Shen Q."/>
            <person name="Xue P."/>
            <person name="Zou S."/>
            <person name="Wang X."/>
            <person name="Liu X."/>
            <person name="Wang F."/>
            <person name="Yang Y."/>
            <person name="An X."/>
            <person name="Dong Z."/>
            <person name="Zhang K."/>
            <person name="Zhang X."/>
            <person name="Luo M.C."/>
            <person name="Dvorak J."/>
            <person name="Tong Y."/>
            <person name="Wang J."/>
            <person name="Yang H."/>
            <person name="Li Z."/>
            <person name="Wang D."/>
            <person name="Zhang A."/>
            <person name="Wang J."/>
        </authorList>
    </citation>
    <scope>NUCLEOTIDE SEQUENCE</scope>
</reference>